<dbReference type="PROSITE" id="PS50878">
    <property type="entry name" value="RT_POL"/>
    <property type="match status" value="1"/>
</dbReference>
<dbReference type="InterPro" id="IPR000477">
    <property type="entry name" value="RT_dom"/>
</dbReference>
<dbReference type="Pfam" id="PF00078">
    <property type="entry name" value="RVT_1"/>
    <property type="match status" value="1"/>
</dbReference>
<name>A0A8J6B6M1_9EUKA</name>
<organism evidence="3 4">
    <name type="scientific">Carpediemonas membranifera</name>
    <dbReference type="NCBI Taxonomy" id="201153"/>
    <lineage>
        <taxon>Eukaryota</taxon>
        <taxon>Metamonada</taxon>
        <taxon>Carpediemonas-like organisms</taxon>
        <taxon>Carpediemonas</taxon>
    </lineage>
</organism>
<dbReference type="PANTHER" id="PTHR19446">
    <property type="entry name" value="REVERSE TRANSCRIPTASES"/>
    <property type="match status" value="1"/>
</dbReference>
<protein>
    <recommendedName>
        <fullName evidence="2">Reverse transcriptase domain-containing protein</fullName>
    </recommendedName>
</protein>
<gene>
    <name evidence="3" type="ORF">J8273_2917</name>
</gene>
<dbReference type="SUPFAM" id="SSF56672">
    <property type="entry name" value="DNA/RNA polymerases"/>
    <property type="match status" value="1"/>
</dbReference>
<feature type="compositionally biased region" description="Polar residues" evidence="1">
    <location>
        <begin position="231"/>
        <end position="240"/>
    </location>
</feature>
<dbReference type="Proteomes" id="UP000717585">
    <property type="component" value="Unassembled WGS sequence"/>
</dbReference>
<feature type="region of interest" description="Disordered" evidence="1">
    <location>
        <begin position="359"/>
        <end position="379"/>
    </location>
</feature>
<evidence type="ECO:0000259" key="2">
    <source>
        <dbReference type="PROSITE" id="PS50878"/>
    </source>
</evidence>
<keyword evidence="4" id="KW-1185">Reference proteome</keyword>
<reference evidence="3" key="1">
    <citation type="submission" date="2021-05" db="EMBL/GenBank/DDBJ databases">
        <title>A free-living protist that lacks canonical eukaryotic 1 DNA replication and segregation systems.</title>
        <authorList>
            <person name="Salas-Leiva D.E."/>
            <person name="Tromer E.C."/>
            <person name="Curtis B.A."/>
            <person name="Jerlstrom-Hultqvist J."/>
            <person name="Kolisko M."/>
            <person name="Yi Z."/>
            <person name="Salas-Leiva J.S."/>
            <person name="Gallot-Lavallee L."/>
            <person name="Kops G.J.P.L."/>
            <person name="Archibald J.M."/>
            <person name="Simpson A.G.B."/>
            <person name="Roger A.J."/>
        </authorList>
    </citation>
    <scope>NUCLEOTIDE SEQUENCE</scope>
    <source>
        <strain evidence="3">BICM</strain>
    </source>
</reference>
<dbReference type="EMBL" id="JAHDYR010000011">
    <property type="protein sequence ID" value="KAG9395359.1"/>
    <property type="molecule type" value="Genomic_DNA"/>
</dbReference>
<evidence type="ECO:0000313" key="4">
    <source>
        <dbReference type="Proteomes" id="UP000717585"/>
    </source>
</evidence>
<feature type="domain" description="Reverse transcriptase" evidence="2">
    <location>
        <begin position="493"/>
        <end position="728"/>
    </location>
</feature>
<dbReference type="InterPro" id="IPR043502">
    <property type="entry name" value="DNA/RNA_pol_sf"/>
</dbReference>
<evidence type="ECO:0000256" key="1">
    <source>
        <dbReference type="SAM" id="MobiDB-lite"/>
    </source>
</evidence>
<dbReference type="OrthoDB" id="7485566at2759"/>
<proteinExistence type="predicted"/>
<feature type="region of interest" description="Disordered" evidence="1">
    <location>
        <begin position="139"/>
        <end position="186"/>
    </location>
</feature>
<comment type="caution">
    <text evidence="3">The sequence shown here is derived from an EMBL/GenBank/DDBJ whole genome shotgun (WGS) entry which is preliminary data.</text>
</comment>
<sequence length="1185" mass="128829">MEGNSGGNELPNPPPDDSRSVHRRYLAFLAEANTIQREYHGMIPTTFLQTWFAEEGVLHVLRDNELLRKILQTPKKKIKTSDFYAILCRLATAALGQLPARWPKIQSVKTIDRVQRYAKRLISLTDHEFVFVRDPEGALPRPQHPLASPTPSLTDVGTTGPLPSPLHEGNIGTPSLSPLPQHRHHSASIVDAARVTQAEPAPEPQAVSVIDCFSVGSDAEQPNPRDRVSIEGTQPQSPLSATHMPGAPPLVAQGGSQTHVSPAADLGSQLESSLATPLPPPPAIMFTCRHDGANRRPEWLPSPKVALSLGRMKPSTRKATAWSRGLVDRLTDVASAQPATKTERLLQLARYPATLDTFVASSRRPPRSAPNRARTRRSKRALLQAKSGYLARAVNTLMCPEQSKSDEEVDRELAELQAHPSPDGLEAFSWSDVPAAPLSSITISRKTLKKKALGSLPADKAPGPTGLSFLHLRVAYKIMRKELVAALLPIVQAIIDGDNNYAIFSHSILVPIPKKNGKLRPVAMGEALRRIAAKAAAETVLPKLREEVFVDQFGLGESCGLERMVAITRRHFDDGGTVLSLDLSNAYNTLSRDFLLRCVSTYCPALVDYVKGQYSSSLLLSTSGVVLRSEEGVQQGDPLSPLLFSLGMKPVLDRLRSIYNVRVVAYQDDTYILTDRASADEIAKTAKQLFSQVGMSLNLSKCVALIQGAGHDTNLDRPDHVRRVGAHVITGVPVGPESFVRGEVQRVVDKAALTLKAIADFSEDVGAEGVGPALSMIKFCVLPKIAHLMRNVDPTPEVLTPAETFCQSTLSDVVGKVLGRTLSPDISQALGLPAKHGGLGFAMPTIVWPCARIGALRQLARYGEKHGLPATLSTISEGFQHLTTGWPVTEAQLLALPEKTQAHLVDKITTNMTKEARVDTAQPSVLSRALTADPLRSHDHTTSLTGVPLQAALRKHLGLAAFVSATKFCPICALKSVTNAASGQLNVGADPRHVLATPEHMVTCKCLHGGAKTTARHDTIVESLFSELSNNGVPARKEFWLRHSSRYTKDPDTTHRDARVDVFAFNDRGTNPTAIDVVVSNEYHDTARKKRERYAPWNVDVIPAVVSLDGRCGRRSEMGGHVVTANGWMKEFTALMSGKNATRVHERVFAAIWRGNCLVARDWTEEARHAVAVLASHGYNAFCDD</sequence>
<evidence type="ECO:0000313" key="3">
    <source>
        <dbReference type="EMBL" id="KAG9395359.1"/>
    </source>
</evidence>
<dbReference type="AlphaFoldDB" id="A0A8J6B6M1"/>
<feature type="region of interest" description="Disordered" evidence="1">
    <location>
        <begin position="216"/>
        <end position="276"/>
    </location>
</feature>
<accession>A0A8J6B6M1</accession>